<organism evidence="2 3">
    <name type="scientific">Anaerolinea thermophila (strain DSM 14523 / JCM 11388 / NBRC 100420 / UNI-1)</name>
    <dbReference type="NCBI Taxonomy" id="926569"/>
    <lineage>
        <taxon>Bacteria</taxon>
        <taxon>Bacillati</taxon>
        <taxon>Chloroflexota</taxon>
        <taxon>Anaerolineae</taxon>
        <taxon>Anaerolineales</taxon>
        <taxon>Anaerolineaceae</taxon>
        <taxon>Anaerolinea</taxon>
    </lineage>
</organism>
<dbReference type="PANTHER" id="PTHR47649:SF1">
    <property type="entry name" value="RIBONUCLEASE D"/>
    <property type="match status" value="1"/>
</dbReference>
<keyword evidence="2" id="KW-0378">Hydrolase</keyword>
<dbReference type="GO" id="GO:0006139">
    <property type="term" value="P:nucleobase-containing compound metabolic process"/>
    <property type="evidence" value="ECO:0007669"/>
    <property type="project" value="InterPro"/>
</dbReference>
<dbReference type="GO" id="GO:0000166">
    <property type="term" value="F:nucleotide binding"/>
    <property type="evidence" value="ECO:0007669"/>
    <property type="project" value="InterPro"/>
</dbReference>
<dbReference type="KEGG" id="atm:ANT_02860"/>
<evidence type="ECO:0000313" key="3">
    <source>
        <dbReference type="Proteomes" id="UP000008922"/>
    </source>
</evidence>
<dbReference type="AlphaFoldDB" id="E8MZY5"/>
<dbReference type="CDD" id="cd06142">
    <property type="entry name" value="RNaseD_exo"/>
    <property type="match status" value="1"/>
</dbReference>
<dbReference type="SUPFAM" id="SSF53098">
    <property type="entry name" value="Ribonuclease H-like"/>
    <property type="match status" value="1"/>
</dbReference>
<gene>
    <name evidence="2" type="ordered locus">ANT_02860</name>
</gene>
<reference evidence="2 3" key="1">
    <citation type="submission" date="2010-12" db="EMBL/GenBank/DDBJ databases">
        <title>Whole genome sequence of Anaerolinea thermophila UNI-1.</title>
        <authorList>
            <person name="Narita-Yamada S."/>
            <person name="Kishi E."/>
            <person name="Watanabe Y."/>
            <person name="Takasaki K."/>
            <person name="Ankai A."/>
            <person name="Oguchi A."/>
            <person name="Fukui S."/>
            <person name="Takahashi M."/>
            <person name="Yashiro I."/>
            <person name="Hosoyama A."/>
            <person name="Sekiguchi Y."/>
            <person name="Hanada S."/>
            <person name="Fujita N."/>
        </authorList>
    </citation>
    <scope>NUCLEOTIDE SEQUENCE [LARGE SCALE GENOMIC DNA]</scope>
    <source>
        <strain evidence="3">DSM 14523 / JCM 11388 / NBRC 100420 / UNI-1</strain>
    </source>
</reference>
<sequence>MHHQDPTAPIWVATPTALRRMMNHLLACEQIAVDTESNGLHAYQEQICLIQFSVPGADYLVDPLASVNLSGLNEIFSNPGIEKVFHAAEYDILCLKRDFGFTFTHLFDTMIAARILGRSEVGLAALLEEHFGVTLDKRYQRANWARRPLPPAMLNYARLDTHYLIDLRNHLAKELAERGLTALAEEDFLRVCETPAAPAESRPPMWWDVAGTTDLPPQQASLLQALVEFREQQARFANLPPFRVLSNAVLIQIAEANPMTLEDLAEVQGLSYAHLERYGLGIMEALRRGRTRPAPQPPGYSRPNHQILKRLEMLKRWRKDAGRRMGVESDVILPRDTMHALAQCDVTTPEDIERLMAHLPWRWQTFGKELIQLLVKEKIS</sequence>
<dbReference type="InterPro" id="IPR002121">
    <property type="entry name" value="HRDC_dom"/>
</dbReference>
<keyword evidence="3" id="KW-1185">Reference proteome</keyword>
<dbReference type="GO" id="GO:0003676">
    <property type="term" value="F:nucleic acid binding"/>
    <property type="evidence" value="ECO:0007669"/>
    <property type="project" value="InterPro"/>
</dbReference>
<name>E8MZY5_ANATU</name>
<evidence type="ECO:0000313" key="2">
    <source>
        <dbReference type="EMBL" id="BAJ62320.1"/>
    </source>
</evidence>
<dbReference type="InterPro" id="IPR012337">
    <property type="entry name" value="RNaseH-like_sf"/>
</dbReference>
<dbReference type="SMART" id="SM00474">
    <property type="entry name" value="35EXOc"/>
    <property type="match status" value="1"/>
</dbReference>
<dbReference type="Pfam" id="PF01612">
    <property type="entry name" value="DNA_pol_A_exo1"/>
    <property type="match status" value="1"/>
</dbReference>
<dbReference type="GO" id="GO:0008408">
    <property type="term" value="F:3'-5' exonuclease activity"/>
    <property type="evidence" value="ECO:0007669"/>
    <property type="project" value="InterPro"/>
</dbReference>
<dbReference type="InterPro" id="IPR002562">
    <property type="entry name" value="3'-5'_exonuclease_dom"/>
</dbReference>
<dbReference type="SUPFAM" id="SSF47819">
    <property type="entry name" value="HRDC-like"/>
    <property type="match status" value="2"/>
</dbReference>
<dbReference type="Pfam" id="PF00570">
    <property type="entry name" value="HRDC"/>
    <property type="match status" value="2"/>
</dbReference>
<dbReference type="Gene3D" id="3.30.420.10">
    <property type="entry name" value="Ribonuclease H-like superfamily/Ribonuclease H"/>
    <property type="match status" value="1"/>
</dbReference>
<dbReference type="InterPro" id="IPR010997">
    <property type="entry name" value="HRDC-like_sf"/>
</dbReference>
<feature type="domain" description="HRDC" evidence="1">
    <location>
        <begin position="216"/>
        <end position="296"/>
    </location>
</feature>
<dbReference type="GO" id="GO:0033890">
    <property type="term" value="F:ribonuclease D activity"/>
    <property type="evidence" value="ECO:0007669"/>
    <property type="project" value="UniProtKB-EC"/>
</dbReference>
<dbReference type="InterPro" id="IPR051086">
    <property type="entry name" value="RNase_D-like"/>
</dbReference>
<dbReference type="InterPro" id="IPR044876">
    <property type="entry name" value="HRDC_dom_sf"/>
</dbReference>
<dbReference type="EMBL" id="AP012029">
    <property type="protein sequence ID" value="BAJ62320.1"/>
    <property type="molecule type" value="Genomic_DNA"/>
</dbReference>
<evidence type="ECO:0000259" key="1">
    <source>
        <dbReference type="PROSITE" id="PS50967"/>
    </source>
</evidence>
<proteinExistence type="predicted"/>
<dbReference type="HOGENOM" id="CLU_042387_3_1_0"/>
<dbReference type="EC" id="3.1.13.5" evidence="2"/>
<dbReference type="Proteomes" id="UP000008922">
    <property type="component" value="Chromosome"/>
</dbReference>
<dbReference type="SMART" id="SM00341">
    <property type="entry name" value="HRDC"/>
    <property type="match status" value="1"/>
</dbReference>
<dbReference type="eggNOG" id="COG0349">
    <property type="taxonomic scope" value="Bacteria"/>
</dbReference>
<dbReference type="Gene3D" id="1.10.150.80">
    <property type="entry name" value="HRDC domain"/>
    <property type="match status" value="2"/>
</dbReference>
<dbReference type="InParanoid" id="E8MZY5"/>
<protein>
    <submittedName>
        <fullName evidence="2">Ribonuclease D</fullName>
        <ecNumber evidence="2">3.1.13.5</ecNumber>
    </submittedName>
</protein>
<accession>E8MZY5</accession>
<dbReference type="PANTHER" id="PTHR47649">
    <property type="entry name" value="RIBONUCLEASE D"/>
    <property type="match status" value="1"/>
</dbReference>
<dbReference type="InterPro" id="IPR036397">
    <property type="entry name" value="RNaseH_sf"/>
</dbReference>
<dbReference type="RefSeq" id="WP_013558717.1">
    <property type="nucleotide sequence ID" value="NC_014960.1"/>
</dbReference>
<dbReference type="PROSITE" id="PS50967">
    <property type="entry name" value="HRDC"/>
    <property type="match status" value="2"/>
</dbReference>
<feature type="domain" description="HRDC" evidence="1">
    <location>
        <begin position="304"/>
        <end position="380"/>
    </location>
</feature>
<dbReference type="STRING" id="926569.ANT_02860"/>